<dbReference type="AlphaFoldDB" id="A0A839EW90"/>
<reference evidence="1 2" key="1">
    <citation type="submission" date="2020-07" db="EMBL/GenBank/DDBJ databases">
        <title>Genomic Encyclopedia of Type Strains, Phase IV (KMG-V): Genome sequencing to study the core and pangenomes of soil and plant-associated prokaryotes.</title>
        <authorList>
            <person name="Whitman W."/>
        </authorList>
    </citation>
    <scope>NUCLEOTIDE SEQUENCE [LARGE SCALE GENOMIC DNA]</scope>
    <source>
        <strain evidence="1 2">AN3</strain>
    </source>
</reference>
<gene>
    <name evidence="1" type="ORF">FHW16_004400</name>
</gene>
<evidence type="ECO:0000313" key="1">
    <source>
        <dbReference type="EMBL" id="MBA8880677.1"/>
    </source>
</evidence>
<keyword evidence="2" id="KW-1185">Reference proteome</keyword>
<proteinExistence type="predicted"/>
<evidence type="ECO:0000313" key="2">
    <source>
        <dbReference type="Proteomes" id="UP000549052"/>
    </source>
</evidence>
<dbReference type="Proteomes" id="UP000549052">
    <property type="component" value="Unassembled WGS sequence"/>
</dbReference>
<dbReference type="RefSeq" id="WP_182551302.1">
    <property type="nucleotide sequence ID" value="NZ_JACGXN010000008.1"/>
</dbReference>
<accession>A0A839EW90</accession>
<organism evidence="1 2">
    <name type="scientific">Phyllobacterium myrsinacearum</name>
    <dbReference type="NCBI Taxonomy" id="28101"/>
    <lineage>
        <taxon>Bacteria</taxon>
        <taxon>Pseudomonadati</taxon>
        <taxon>Pseudomonadota</taxon>
        <taxon>Alphaproteobacteria</taxon>
        <taxon>Hyphomicrobiales</taxon>
        <taxon>Phyllobacteriaceae</taxon>
        <taxon>Phyllobacterium</taxon>
    </lineage>
</organism>
<sequence>MDAILPDAHALSMTVRQNAQQCKNSRWEIRASNCWVIGKNFSPFLVFVIRRDGIALDALFGKWNKYFTNWMERFLYSV</sequence>
<name>A0A839EW90_9HYPH</name>
<comment type="caution">
    <text evidence="1">The sequence shown here is derived from an EMBL/GenBank/DDBJ whole genome shotgun (WGS) entry which is preliminary data.</text>
</comment>
<protein>
    <submittedName>
        <fullName evidence="1">Uncharacterized protein</fullName>
    </submittedName>
</protein>
<dbReference type="EMBL" id="JACGXN010000008">
    <property type="protein sequence ID" value="MBA8880677.1"/>
    <property type="molecule type" value="Genomic_DNA"/>
</dbReference>